<gene>
    <name evidence="4" type="ORF">CSSPTR1EN2_LOCUS4303</name>
</gene>
<feature type="chain" id="PRO_5046334646" description="Phytocyanin domain-containing protein" evidence="2">
    <location>
        <begin position="29"/>
        <end position="265"/>
    </location>
</feature>
<dbReference type="InterPro" id="IPR008972">
    <property type="entry name" value="Cupredoxin"/>
</dbReference>
<dbReference type="Gene3D" id="2.60.40.420">
    <property type="entry name" value="Cupredoxins - blue copper proteins"/>
    <property type="match status" value="1"/>
</dbReference>
<proteinExistence type="predicted"/>
<feature type="compositionally biased region" description="Pro residues" evidence="1">
    <location>
        <begin position="215"/>
        <end position="229"/>
    </location>
</feature>
<organism evidence="4 5">
    <name type="scientific">Sphagnum troendelagicum</name>
    <dbReference type="NCBI Taxonomy" id="128251"/>
    <lineage>
        <taxon>Eukaryota</taxon>
        <taxon>Viridiplantae</taxon>
        <taxon>Streptophyta</taxon>
        <taxon>Embryophyta</taxon>
        <taxon>Bryophyta</taxon>
        <taxon>Sphagnophytina</taxon>
        <taxon>Sphagnopsida</taxon>
        <taxon>Sphagnales</taxon>
        <taxon>Sphagnaceae</taxon>
        <taxon>Sphagnum</taxon>
    </lineage>
</organism>
<feature type="domain" description="Phytocyanin" evidence="3">
    <location>
        <begin position="29"/>
        <end position="143"/>
    </location>
</feature>
<dbReference type="EMBL" id="OZ019904">
    <property type="protein sequence ID" value="CAK9198171.1"/>
    <property type="molecule type" value="Genomic_DNA"/>
</dbReference>
<sequence length="265" mass="27458">MATAIRSFNRLVLCLASILFMFTQQSSAKTLDVGGALGWTDFDTAISAAPNYDIWSSEHTINVGDVLVFSFPAGYQNVYLMSSKSAHESCDFSQATELDAGNAGTYAWRATKKGTYYFSCNKVVEGLGTHCEAGQKLEITVTAGSTQGSSSTSYTSLTAAEIKPVSYLEQRFSRYMFESLAVAPVVAPVSSPVPVPVGAPVPSVAGPVLAPTPGPTLSPIASPPAPPSVPTTAPASAPKSAGDKVSAKALAGVLTATLALVALWL</sequence>
<dbReference type="CDD" id="cd04216">
    <property type="entry name" value="Phytocyanin"/>
    <property type="match status" value="1"/>
</dbReference>
<evidence type="ECO:0000313" key="5">
    <source>
        <dbReference type="Proteomes" id="UP001497512"/>
    </source>
</evidence>
<feature type="compositionally biased region" description="Low complexity" evidence="1">
    <location>
        <begin position="230"/>
        <end position="240"/>
    </location>
</feature>
<dbReference type="PANTHER" id="PTHR33021:SF489">
    <property type="entry name" value="BASIC BLUE PROTEIN-LIKE"/>
    <property type="match status" value="1"/>
</dbReference>
<evidence type="ECO:0000256" key="1">
    <source>
        <dbReference type="SAM" id="MobiDB-lite"/>
    </source>
</evidence>
<dbReference type="PANTHER" id="PTHR33021">
    <property type="entry name" value="BLUE COPPER PROTEIN"/>
    <property type="match status" value="1"/>
</dbReference>
<feature type="signal peptide" evidence="2">
    <location>
        <begin position="1"/>
        <end position="28"/>
    </location>
</feature>
<reference evidence="4" key="1">
    <citation type="submission" date="2024-02" db="EMBL/GenBank/DDBJ databases">
        <authorList>
            <consortium name="ELIXIR-Norway"/>
            <consortium name="Elixir Norway"/>
        </authorList>
    </citation>
    <scope>NUCLEOTIDE SEQUENCE</scope>
</reference>
<dbReference type="InterPro" id="IPR039391">
    <property type="entry name" value="Phytocyanin-like"/>
</dbReference>
<protein>
    <recommendedName>
        <fullName evidence="3">Phytocyanin domain-containing protein</fullName>
    </recommendedName>
</protein>
<feature type="region of interest" description="Disordered" evidence="1">
    <location>
        <begin position="215"/>
        <end position="240"/>
    </location>
</feature>
<evidence type="ECO:0000259" key="3">
    <source>
        <dbReference type="PROSITE" id="PS51485"/>
    </source>
</evidence>
<name>A0ABP0TJV4_9BRYO</name>
<dbReference type="PROSITE" id="PS51485">
    <property type="entry name" value="PHYTOCYANIN"/>
    <property type="match status" value="1"/>
</dbReference>
<accession>A0ABP0TJV4</accession>
<dbReference type="SUPFAM" id="SSF49503">
    <property type="entry name" value="Cupredoxins"/>
    <property type="match status" value="1"/>
</dbReference>
<dbReference type="Proteomes" id="UP001497512">
    <property type="component" value="Chromosome 12"/>
</dbReference>
<keyword evidence="2" id="KW-0732">Signal</keyword>
<dbReference type="Pfam" id="PF02298">
    <property type="entry name" value="Cu_bind_like"/>
    <property type="match status" value="1"/>
</dbReference>
<evidence type="ECO:0000313" key="4">
    <source>
        <dbReference type="EMBL" id="CAK9198171.1"/>
    </source>
</evidence>
<dbReference type="InterPro" id="IPR003245">
    <property type="entry name" value="Phytocyanin_dom"/>
</dbReference>
<evidence type="ECO:0000256" key="2">
    <source>
        <dbReference type="SAM" id="SignalP"/>
    </source>
</evidence>
<keyword evidence="5" id="KW-1185">Reference proteome</keyword>